<accession>A0A645DV08</accession>
<sequence>MLLLDDEEDSLELDELGSLEELLEGFSDDELLLEEFEELPPVELVSLLLCDDSVSDERGSSMLEECLSSDDEFVGTVQAHKASIIMESTPNFNFDSTVMVLLIIG</sequence>
<name>A0A645DV08_9ZZZZ</name>
<comment type="caution">
    <text evidence="1">The sequence shown here is derived from an EMBL/GenBank/DDBJ whole genome shotgun (WGS) entry which is preliminary data.</text>
</comment>
<evidence type="ECO:0000313" key="1">
    <source>
        <dbReference type="EMBL" id="MPM92423.1"/>
    </source>
</evidence>
<organism evidence="1">
    <name type="scientific">bioreactor metagenome</name>
    <dbReference type="NCBI Taxonomy" id="1076179"/>
    <lineage>
        <taxon>unclassified sequences</taxon>
        <taxon>metagenomes</taxon>
        <taxon>ecological metagenomes</taxon>
    </lineage>
</organism>
<dbReference type="AlphaFoldDB" id="A0A645DV08"/>
<dbReference type="EMBL" id="VSSQ01039362">
    <property type="protein sequence ID" value="MPM92423.1"/>
    <property type="molecule type" value="Genomic_DNA"/>
</dbReference>
<proteinExistence type="predicted"/>
<gene>
    <name evidence="1" type="ORF">SDC9_139558</name>
</gene>
<protein>
    <submittedName>
        <fullName evidence="1">Uncharacterized protein</fullName>
    </submittedName>
</protein>
<reference evidence="1" key="1">
    <citation type="submission" date="2019-08" db="EMBL/GenBank/DDBJ databases">
        <authorList>
            <person name="Kucharzyk K."/>
            <person name="Murdoch R.W."/>
            <person name="Higgins S."/>
            <person name="Loffler F."/>
        </authorList>
    </citation>
    <scope>NUCLEOTIDE SEQUENCE</scope>
</reference>